<accession>A0A8F8PMU3</accession>
<feature type="compositionally biased region" description="Basic and acidic residues" evidence="1">
    <location>
        <begin position="64"/>
        <end position="74"/>
    </location>
</feature>
<feature type="compositionally biased region" description="Low complexity" evidence="1">
    <location>
        <begin position="306"/>
        <end position="315"/>
    </location>
</feature>
<proteinExistence type="predicted"/>
<feature type="region of interest" description="Disordered" evidence="1">
    <location>
        <begin position="53"/>
        <end position="162"/>
    </location>
</feature>
<reference evidence="2" key="1">
    <citation type="submission" date="2021-06" db="EMBL/GenBank/DDBJ databases">
        <authorList>
            <person name="Rolland C."/>
        </authorList>
    </citation>
    <scope>NUCLEOTIDE SEQUENCE</scope>
    <source>
        <strain evidence="2">347.936635</strain>
    </source>
</reference>
<evidence type="ECO:0000256" key="1">
    <source>
        <dbReference type="SAM" id="MobiDB-lite"/>
    </source>
</evidence>
<feature type="region of interest" description="Disordered" evidence="1">
    <location>
        <begin position="279"/>
        <end position="346"/>
    </location>
</feature>
<name>A0A8F8PMU3_9VIRU</name>
<organism evidence="2">
    <name type="scientific">Clandestinovirus</name>
    <dbReference type="NCBI Taxonomy" id="2831644"/>
    <lineage>
        <taxon>Viruses</taxon>
    </lineage>
</organism>
<sequence>MVKEGLSKPSHSTNNSNNKTQMATRAQTIPDSMFERLYNQVEKLREVETDLRQQLHDSQLQIEGLRRDLDEAKNKSSSSKTRRTKKGQVPRGRASAPGSSRNNLSVGRHFVEPSDNEASDNEASHMSHDEDEDEHSTMSPRRTVGSKSKREDTSSRHEPVAKKPRLNIPKLQQVFEFLDKEAKLQKGILFSVGTNDEVLSKDAFELYFQESSSGVIYWLKSKDTGKLYRSAQDALQSIDTDPEPHDELEAYKMLLVKTNKGKMEDLWCLYEKWSKVEARKQHQSIHPQEDVPKLLVTPPSDRKPASPRASPSQSPMKKSTKQIPPNPLAKSEESDDEKEEEGADQE</sequence>
<gene>
    <name evidence="2" type="ORF">KOM_12_592</name>
</gene>
<feature type="compositionally biased region" description="Acidic residues" evidence="1">
    <location>
        <begin position="333"/>
        <end position="346"/>
    </location>
</feature>
<feature type="compositionally biased region" description="Polar residues" evidence="1">
    <location>
        <begin position="9"/>
        <end position="30"/>
    </location>
</feature>
<feature type="compositionally biased region" description="Basic and acidic residues" evidence="1">
    <location>
        <begin position="148"/>
        <end position="161"/>
    </location>
</feature>
<protein>
    <submittedName>
        <fullName evidence="2">Uncharacterized protein</fullName>
    </submittedName>
</protein>
<feature type="region of interest" description="Disordered" evidence="1">
    <location>
        <begin position="1"/>
        <end position="31"/>
    </location>
</feature>
<evidence type="ECO:0000313" key="2">
    <source>
        <dbReference type="EMBL" id="QYA18860.1"/>
    </source>
</evidence>
<dbReference type="EMBL" id="MZ420154">
    <property type="protein sequence ID" value="QYA18860.1"/>
    <property type="molecule type" value="Genomic_DNA"/>
</dbReference>